<dbReference type="InterPro" id="IPR013149">
    <property type="entry name" value="ADH-like_C"/>
</dbReference>
<dbReference type="FunFam" id="3.40.50.720:FF:000121">
    <property type="entry name" value="Prostaglandin reductase 2"/>
    <property type="match status" value="1"/>
</dbReference>
<dbReference type="GO" id="GO:0006693">
    <property type="term" value="P:prostaglandin metabolic process"/>
    <property type="evidence" value="ECO:0007669"/>
    <property type="project" value="TreeGrafter"/>
</dbReference>
<dbReference type="Gene3D" id="3.90.180.10">
    <property type="entry name" value="Medium-chain alcohol dehydrogenases, catalytic domain"/>
    <property type="match status" value="1"/>
</dbReference>
<dbReference type="SUPFAM" id="SSF51735">
    <property type="entry name" value="NAD(P)-binding Rossmann-fold domains"/>
    <property type="match status" value="1"/>
</dbReference>
<evidence type="ECO:0000256" key="2">
    <source>
        <dbReference type="ARBA" id="ARBA00011981"/>
    </source>
</evidence>
<dbReference type="InterPro" id="IPR011032">
    <property type="entry name" value="GroES-like_sf"/>
</dbReference>
<evidence type="ECO:0000313" key="10">
    <source>
        <dbReference type="EMBL" id="OWF36494.1"/>
    </source>
</evidence>
<evidence type="ECO:0000256" key="4">
    <source>
        <dbReference type="ARBA" id="ARBA00033119"/>
    </source>
</evidence>
<sequence>MAKNHHVIFTKRPGVNGEPAEDNFGYEECDYPCDPQNNEVLLKTLYLSVDPAMRCRLNEETGVTYIGPFQIGDRIGGFGGIGVVVKSACPAFQEGDVVHAGFNWQWAKYFLETPRELFQLGKIDSSLVNGKVSLYLSILSLTSGLTSYLGVKEKGHVIPGANQTMVVSGAAGACGSLAGQIGKLEGCSSVVGTCGSSEKCQFLTKELGFDSAINYKTQDVSSELQRVCPTGVDVYFDNVGGDLSNIIIQQMNADSHVVLCGQIAVYNKDVPYPPPIPEEVQKTLRDKNITRDRYLVLNYPDKFESGMKQLVQWTLQGKLKVRETIAEGLEHAGKAFVSMMKGGNIGKQLVHVGDS</sequence>
<evidence type="ECO:0000259" key="8">
    <source>
        <dbReference type="Pfam" id="PF00107"/>
    </source>
</evidence>
<feature type="domain" description="Alcohol dehydrogenase-like C-terminal" evidence="8">
    <location>
        <begin position="175"/>
        <end position="265"/>
    </location>
</feature>
<protein>
    <recommendedName>
        <fullName evidence="4">15-oxoprostaglandin 13-reductase</fullName>
        <ecNumber evidence="2">1.3.1.48</ecNumber>
    </recommendedName>
    <alternativeName>
        <fullName evidence="4">15-oxoprostaglandin 13-reductase</fullName>
    </alternativeName>
</protein>
<evidence type="ECO:0000259" key="9">
    <source>
        <dbReference type="Pfam" id="PF16884"/>
    </source>
</evidence>
<proteinExistence type="inferred from homology"/>
<dbReference type="EMBL" id="NEDP02076601">
    <property type="protein sequence ID" value="OWF36494.1"/>
    <property type="molecule type" value="Genomic_DNA"/>
</dbReference>
<comment type="catalytic activity">
    <reaction evidence="6">
        <text>13,14-dihydro-15-oxo-PGF2alpha + NADP(+) = 15-oxoprostaglandin F2alpha + NADPH + H(+)</text>
        <dbReference type="Rhea" id="RHEA:50588"/>
        <dbReference type="ChEBI" id="CHEBI:15378"/>
        <dbReference type="ChEBI" id="CHEBI:57783"/>
        <dbReference type="ChEBI" id="CHEBI:58349"/>
        <dbReference type="ChEBI" id="CHEBI:133374"/>
        <dbReference type="ChEBI" id="CHEBI:133409"/>
    </reaction>
    <physiologicalReaction direction="right-to-left" evidence="6">
        <dbReference type="Rhea" id="RHEA:50590"/>
    </physiologicalReaction>
</comment>
<accession>A0A210PJ45</accession>
<dbReference type="SUPFAM" id="SSF50129">
    <property type="entry name" value="GroES-like"/>
    <property type="match status" value="1"/>
</dbReference>
<evidence type="ECO:0000256" key="3">
    <source>
        <dbReference type="ARBA" id="ARBA00023002"/>
    </source>
</evidence>
<evidence type="ECO:0000256" key="6">
    <source>
        <dbReference type="ARBA" id="ARBA00048290"/>
    </source>
</evidence>
<dbReference type="Proteomes" id="UP000242188">
    <property type="component" value="Unassembled WGS sequence"/>
</dbReference>
<reference evidence="10 11" key="1">
    <citation type="journal article" date="2017" name="Nat. Ecol. Evol.">
        <title>Scallop genome provides insights into evolution of bilaterian karyotype and development.</title>
        <authorList>
            <person name="Wang S."/>
            <person name="Zhang J."/>
            <person name="Jiao W."/>
            <person name="Li J."/>
            <person name="Xun X."/>
            <person name="Sun Y."/>
            <person name="Guo X."/>
            <person name="Huan P."/>
            <person name="Dong B."/>
            <person name="Zhang L."/>
            <person name="Hu X."/>
            <person name="Sun X."/>
            <person name="Wang J."/>
            <person name="Zhao C."/>
            <person name="Wang Y."/>
            <person name="Wang D."/>
            <person name="Huang X."/>
            <person name="Wang R."/>
            <person name="Lv J."/>
            <person name="Li Y."/>
            <person name="Zhang Z."/>
            <person name="Liu B."/>
            <person name="Lu W."/>
            <person name="Hui Y."/>
            <person name="Liang J."/>
            <person name="Zhou Z."/>
            <person name="Hou R."/>
            <person name="Li X."/>
            <person name="Liu Y."/>
            <person name="Li H."/>
            <person name="Ning X."/>
            <person name="Lin Y."/>
            <person name="Zhao L."/>
            <person name="Xing Q."/>
            <person name="Dou J."/>
            <person name="Li Y."/>
            <person name="Mao J."/>
            <person name="Guo H."/>
            <person name="Dou H."/>
            <person name="Li T."/>
            <person name="Mu C."/>
            <person name="Jiang W."/>
            <person name="Fu Q."/>
            <person name="Fu X."/>
            <person name="Miao Y."/>
            <person name="Liu J."/>
            <person name="Yu Q."/>
            <person name="Li R."/>
            <person name="Liao H."/>
            <person name="Li X."/>
            <person name="Kong Y."/>
            <person name="Jiang Z."/>
            <person name="Chourrout D."/>
            <person name="Li R."/>
            <person name="Bao Z."/>
        </authorList>
    </citation>
    <scope>NUCLEOTIDE SEQUENCE [LARGE SCALE GENOMIC DNA]</scope>
    <source>
        <strain evidence="10 11">PY_sf001</strain>
    </source>
</reference>
<dbReference type="AlphaFoldDB" id="A0A210PJ45"/>
<keyword evidence="3" id="KW-0560">Oxidoreductase</keyword>
<comment type="caution">
    <text evidence="10">The sequence shown here is derived from an EMBL/GenBank/DDBJ whole genome shotgun (WGS) entry which is preliminary data.</text>
</comment>
<feature type="domain" description="Oxidoreductase N-terminal" evidence="9">
    <location>
        <begin position="8"/>
        <end position="116"/>
    </location>
</feature>
<dbReference type="PANTHER" id="PTHR43205:SF5">
    <property type="entry name" value="PROSTAGLANDIN REDUCTASE 2"/>
    <property type="match status" value="1"/>
</dbReference>
<dbReference type="Pfam" id="PF00107">
    <property type="entry name" value="ADH_zinc_N"/>
    <property type="match status" value="1"/>
</dbReference>
<comment type="similarity">
    <text evidence="1">Belongs to the NADP-dependent oxidoreductase L4BD family.</text>
</comment>
<name>A0A210PJ45_MIZYE</name>
<gene>
    <name evidence="10" type="ORF">KP79_PYT03150</name>
</gene>
<evidence type="ECO:0000313" key="11">
    <source>
        <dbReference type="Proteomes" id="UP000242188"/>
    </source>
</evidence>
<dbReference type="InterPro" id="IPR045010">
    <property type="entry name" value="MDR_fam"/>
</dbReference>
<organism evidence="10 11">
    <name type="scientific">Mizuhopecten yessoensis</name>
    <name type="common">Japanese scallop</name>
    <name type="synonym">Patinopecten yessoensis</name>
    <dbReference type="NCBI Taxonomy" id="6573"/>
    <lineage>
        <taxon>Eukaryota</taxon>
        <taxon>Metazoa</taxon>
        <taxon>Spiralia</taxon>
        <taxon>Lophotrochozoa</taxon>
        <taxon>Mollusca</taxon>
        <taxon>Bivalvia</taxon>
        <taxon>Autobranchia</taxon>
        <taxon>Pteriomorphia</taxon>
        <taxon>Pectinida</taxon>
        <taxon>Pectinoidea</taxon>
        <taxon>Pectinidae</taxon>
        <taxon>Mizuhopecten</taxon>
    </lineage>
</organism>
<comment type="catalytic activity">
    <reaction evidence="5">
        <text>13,14-dihydro-15-oxo-prostaglandin F1alpha + NADP(+) = 15-oxoprostaglandin F1alpha + NADPH + H(+)</text>
        <dbReference type="Rhea" id="RHEA:50592"/>
        <dbReference type="ChEBI" id="CHEBI:15378"/>
        <dbReference type="ChEBI" id="CHEBI:57783"/>
        <dbReference type="ChEBI" id="CHEBI:58349"/>
        <dbReference type="ChEBI" id="CHEBI:79072"/>
        <dbReference type="ChEBI" id="CHEBI:133411"/>
    </reaction>
    <physiologicalReaction direction="right-to-left" evidence="5">
        <dbReference type="Rhea" id="RHEA:50594"/>
    </physiologicalReaction>
</comment>
<dbReference type="GO" id="GO:0047522">
    <property type="term" value="F:15-oxoprostaglandin 13-reductase [NAD(P)+] activity"/>
    <property type="evidence" value="ECO:0007669"/>
    <property type="project" value="UniProtKB-EC"/>
</dbReference>
<evidence type="ECO:0000256" key="5">
    <source>
        <dbReference type="ARBA" id="ARBA00047878"/>
    </source>
</evidence>
<dbReference type="InterPro" id="IPR041694">
    <property type="entry name" value="ADH_N_2"/>
</dbReference>
<keyword evidence="11" id="KW-1185">Reference proteome</keyword>
<dbReference type="InterPro" id="IPR036291">
    <property type="entry name" value="NAD(P)-bd_dom_sf"/>
</dbReference>
<evidence type="ECO:0000256" key="7">
    <source>
        <dbReference type="ARBA" id="ARBA00049070"/>
    </source>
</evidence>
<evidence type="ECO:0000256" key="1">
    <source>
        <dbReference type="ARBA" id="ARBA00010460"/>
    </source>
</evidence>
<dbReference type="Pfam" id="PF16884">
    <property type="entry name" value="ADH_N_2"/>
    <property type="match status" value="1"/>
</dbReference>
<dbReference type="EC" id="1.3.1.48" evidence="2"/>
<dbReference type="PANTHER" id="PTHR43205">
    <property type="entry name" value="PROSTAGLANDIN REDUCTASE"/>
    <property type="match status" value="1"/>
</dbReference>
<dbReference type="Gene3D" id="3.40.50.720">
    <property type="entry name" value="NAD(P)-binding Rossmann-like Domain"/>
    <property type="match status" value="1"/>
</dbReference>
<dbReference type="OrthoDB" id="809632at2759"/>
<comment type="catalytic activity">
    <reaction evidence="7">
        <text>13,14-dihydro-15-oxo-prostaglandin E1 + NADP(+) = 15-oxoprostaglandin E1 + NADPH + H(+)</text>
        <dbReference type="Rhea" id="RHEA:50584"/>
        <dbReference type="ChEBI" id="CHEBI:15378"/>
        <dbReference type="ChEBI" id="CHEBI:57401"/>
        <dbReference type="ChEBI" id="CHEBI:57783"/>
        <dbReference type="ChEBI" id="CHEBI:58349"/>
        <dbReference type="ChEBI" id="CHEBI:133408"/>
    </reaction>
    <physiologicalReaction direction="right-to-left" evidence="7">
        <dbReference type="Rhea" id="RHEA:50586"/>
    </physiologicalReaction>
</comment>